<dbReference type="InterPro" id="IPR045090">
    <property type="entry name" value="Pept_M3A_M3B"/>
</dbReference>
<evidence type="ECO:0000313" key="9">
    <source>
        <dbReference type="EMBL" id="MFD1231763.1"/>
    </source>
</evidence>
<keyword evidence="2 7" id="KW-0645">Protease</keyword>
<dbReference type="EMBL" id="JBHTMB010000006">
    <property type="protein sequence ID" value="MFD1231763.1"/>
    <property type="molecule type" value="Genomic_DNA"/>
</dbReference>
<evidence type="ECO:0000259" key="8">
    <source>
        <dbReference type="Pfam" id="PF01432"/>
    </source>
</evidence>
<evidence type="ECO:0000256" key="5">
    <source>
        <dbReference type="ARBA" id="ARBA00022833"/>
    </source>
</evidence>
<dbReference type="Pfam" id="PF01432">
    <property type="entry name" value="Peptidase_M3"/>
    <property type="match status" value="1"/>
</dbReference>
<gene>
    <name evidence="9" type="ORF">ACFQ34_00550</name>
</gene>
<proteinExistence type="inferred from homology"/>
<sequence length="677" mass="74526">MSESDNPFLHASDLPYELPDFRRIADEHFGPAFEVGMAEHRAEVEAILSNPEPPTFENTVVALERSGRVLDRVSTVFFSRVSAHTNPAVEELQARIAPQLAAHRDAVALDPRLYARLRDLHGRRHDLGLDPESLRLLERMTDDAVRNGAELDDAGKARLRELNATLSSLSTAFGRHLLADANASAVHVDDPARLDGLSSGAISAAAAAAAARGLSGHLLTLVLPTGQPALASLTDRALREELFRASVERGARGGEHDTRALVSELTRLRAERARLLGFRDHASYVAADSTAGSVEAVAGLLADLVPPAVANAKAEAVELQAVAGEETLEPWDWAFHAERVRRQRFSVDTATLRPYLELDRVLHDGVFFAAGQLYGLRFVERDDLVMYHEDVRVWEVFDDAGPVGLYGADFYARDSKRGGAWMNSLVTQSRLLGQRPVVMNTLNIPKPAGDEPTLLTFSEVTTLFHEFGHALHGLLSDVTYPRFSGTSVPRDFVEFPSQVNEMWSLWPEVLTRYARHHETGEPLPADLVEKLRAGRAYGEGFATTEYLAAAVLDQAWHTLTDEVPDAEHVQEFEARALADAGIALPAVPPRYRSTYFNHVFAGGYSAGYYSYIWSEVLDADTVEWFTENGGLRRENGDGFRAAVLSRGGAVEPMAAYRAFRGRDPEIAPLLERRGLNR</sequence>
<evidence type="ECO:0000256" key="7">
    <source>
        <dbReference type="RuleBase" id="RU003435"/>
    </source>
</evidence>
<keyword evidence="6 7" id="KW-0482">Metalloprotease</keyword>
<evidence type="ECO:0000256" key="1">
    <source>
        <dbReference type="ARBA" id="ARBA00006040"/>
    </source>
</evidence>
<name>A0ABW3VAS1_9PSEU</name>
<evidence type="ECO:0000256" key="6">
    <source>
        <dbReference type="ARBA" id="ARBA00023049"/>
    </source>
</evidence>
<comment type="cofactor">
    <cofactor evidence="7">
        <name>Zn(2+)</name>
        <dbReference type="ChEBI" id="CHEBI:29105"/>
    </cofactor>
    <text evidence="7">Binds 1 zinc ion.</text>
</comment>
<dbReference type="InterPro" id="IPR001567">
    <property type="entry name" value="Pept_M3A_M3B_dom"/>
</dbReference>
<dbReference type="InterPro" id="IPR034005">
    <property type="entry name" value="M3A_DCP"/>
</dbReference>
<reference evidence="10" key="1">
    <citation type="journal article" date="2019" name="Int. J. Syst. Evol. Microbiol.">
        <title>The Global Catalogue of Microorganisms (GCM) 10K type strain sequencing project: providing services to taxonomists for standard genome sequencing and annotation.</title>
        <authorList>
            <consortium name="The Broad Institute Genomics Platform"/>
            <consortium name="The Broad Institute Genome Sequencing Center for Infectious Disease"/>
            <person name="Wu L."/>
            <person name="Ma J."/>
        </authorList>
    </citation>
    <scope>NUCLEOTIDE SEQUENCE [LARGE SCALE GENOMIC DNA]</scope>
    <source>
        <strain evidence="10">CCUG 49018</strain>
    </source>
</reference>
<protein>
    <submittedName>
        <fullName evidence="9">M3 family metallopeptidase</fullName>
    </submittedName>
</protein>
<dbReference type="PANTHER" id="PTHR43660:SF1">
    <property type="entry name" value="DIPEPTIDYL CARBOXYPEPTIDASE"/>
    <property type="match status" value="1"/>
</dbReference>
<evidence type="ECO:0000256" key="4">
    <source>
        <dbReference type="ARBA" id="ARBA00022801"/>
    </source>
</evidence>
<keyword evidence="3 7" id="KW-0479">Metal-binding</keyword>
<evidence type="ECO:0000256" key="2">
    <source>
        <dbReference type="ARBA" id="ARBA00022670"/>
    </source>
</evidence>
<keyword evidence="5 7" id="KW-0862">Zinc</keyword>
<organism evidence="9 10">
    <name type="scientific">Pseudonocardia benzenivorans</name>
    <dbReference type="NCBI Taxonomy" id="228005"/>
    <lineage>
        <taxon>Bacteria</taxon>
        <taxon>Bacillati</taxon>
        <taxon>Actinomycetota</taxon>
        <taxon>Actinomycetes</taxon>
        <taxon>Pseudonocardiales</taxon>
        <taxon>Pseudonocardiaceae</taxon>
        <taxon>Pseudonocardia</taxon>
    </lineage>
</organism>
<dbReference type="Proteomes" id="UP001597182">
    <property type="component" value="Unassembled WGS sequence"/>
</dbReference>
<accession>A0ABW3VAS1</accession>
<evidence type="ECO:0000313" key="10">
    <source>
        <dbReference type="Proteomes" id="UP001597182"/>
    </source>
</evidence>
<keyword evidence="4 7" id="KW-0378">Hydrolase</keyword>
<feature type="domain" description="Peptidase M3A/M3B catalytic" evidence="8">
    <location>
        <begin position="230"/>
        <end position="674"/>
    </location>
</feature>
<dbReference type="SUPFAM" id="SSF55486">
    <property type="entry name" value="Metalloproteases ('zincins'), catalytic domain"/>
    <property type="match status" value="1"/>
</dbReference>
<dbReference type="RefSeq" id="WP_346093503.1">
    <property type="nucleotide sequence ID" value="NZ_BAABKS010000080.1"/>
</dbReference>
<evidence type="ECO:0000256" key="3">
    <source>
        <dbReference type="ARBA" id="ARBA00022723"/>
    </source>
</evidence>
<dbReference type="CDD" id="cd06456">
    <property type="entry name" value="M3A_DCP"/>
    <property type="match status" value="1"/>
</dbReference>
<comment type="similarity">
    <text evidence="1 7">Belongs to the peptidase M3 family.</text>
</comment>
<comment type="caution">
    <text evidence="9">The sequence shown here is derived from an EMBL/GenBank/DDBJ whole genome shotgun (WGS) entry which is preliminary data.</text>
</comment>
<dbReference type="PANTHER" id="PTHR43660">
    <property type="entry name" value="DIPEPTIDYL CARBOXYPEPTIDASE"/>
    <property type="match status" value="1"/>
</dbReference>
<dbReference type="Gene3D" id="1.10.1370.40">
    <property type="match status" value="3"/>
</dbReference>
<keyword evidence="10" id="KW-1185">Reference proteome</keyword>